<dbReference type="OrthoDB" id="673342at2759"/>
<sequence length="199" mass="22438">MGEPSTGRLLETIERFPKATYMMRKFRVFKTAGLTHVNLFRQVTMKKSISDIKLTDGPLPRKNKRKNNANNNMLNNRTESFQVVNAILLMKPIGHKTGLIPFNGTIGAAFDTEHPFARQGMAVRGRRNKIPSMIVMKGLDLCEHSLAPLIRFVCFSERGRFDLRYLRKNKICIFGIRFSNPISQTSDHGVGSGKEGGRG</sequence>
<keyword evidence="3" id="KW-1185">Reference proteome</keyword>
<protein>
    <submittedName>
        <fullName evidence="2">Uncharacterized protein</fullName>
    </submittedName>
</protein>
<accession>A0A6J5W6G3</accession>
<dbReference type="Proteomes" id="UP000507245">
    <property type="component" value="Unassembled WGS sequence"/>
</dbReference>
<reference evidence="3" key="1">
    <citation type="journal article" date="2020" name="Genome Biol.">
        <title>Gamete binning: chromosome-level and haplotype-resolved genome assembly enabled by high-throughput single-cell sequencing of gamete genomes.</title>
        <authorList>
            <person name="Campoy J.A."/>
            <person name="Sun H."/>
            <person name="Goel M."/>
            <person name="Jiao W.-B."/>
            <person name="Folz-Donahue K."/>
            <person name="Wang N."/>
            <person name="Rubio M."/>
            <person name="Liu C."/>
            <person name="Kukat C."/>
            <person name="Ruiz D."/>
            <person name="Huettel B."/>
            <person name="Schneeberger K."/>
        </authorList>
    </citation>
    <scope>NUCLEOTIDE SEQUENCE [LARGE SCALE GENOMIC DNA]</scope>
    <source>
        <strain evidence="3">cv. Rojo Pasion</strain>
    </source>
</reference>
<evidence type="ECO:0000313" key="3">
    <source>
        <dbReference type="Proteomes" id="UP000507245"/>
    </source>
</evidence>
<evidence type="ECO:0000313" key="2">
    <source>
        <dbReference type="EMBL" id="CAB4293818.1"/>
    </source>
</evidence>
<organism evidence="2 3">
    <name type="scientific">Prunus armeniaca</name>
    <name type="common">Apricot</name>
    <name type="synonym">Armeniaca vulgaris</name>
    <dbReference type="NCBI Taxonomy" id="36596"/>
    <lineage>
        <taxon>Eukaryota</taxon>
        <taxon>Viridiplantae</taxon>
        <taxon>Streptophyta</taxon>
        <taxon>Embryophyta</taxon>
        <taxon>Tracheophyta</taxon>
        <taxon>Spermatophyta</taxon>
        <taxon>Magnoliopsida</taxon>
        <taxon>eudicotyledons</taxon>
        <taxon>Gunneridae</taxon>
        <taxon>Pentapetalae</taxon>
        <taxon>rosids</taxon>
        <taxon>fabids</taxon>
        <taxon>Rosales</taxon>
        <taxon>Rosaceae</taxon>
        <taxon>Amygdaloideae</taxon>
        <taxon>Amygdaleae</taxon>
        <taxon>Prunus</taxon>
    </lineage>
</organism>
<gene>
    <name evidence="2" type="ORF">ORAREDHAP_LOCUS3145</name>
</gene>
<dbReference type="EMBL" id="CAEKKB010000001">
    <property type="protein sequence ID" value="CAB4293818.1"/>
    <property type="molecule type" value="Genomic_DNA"/>
</dbReference>
<proteinExistence type="predicted"/>
<feature type="region of interest" description="Disordered" evidence="1">
    <location>
        <begin position="54"/>
        <end position="73"/>
    </location>
</feature>
<name>A0A6J5W6G3_PRUAR</name>
<dbReference type="AlphaFoldDB" id="A0A6J5W6G3"/>
<evidence type="ECO:0000256" key="1">
    <source>
        <dbReference type="SAM" id="MobiDB-lite"/>
    </source>
</evidence>